<dbReference type="SUPFAM" id="SSF52833">
    <property type="entry name" value="Thioredoxin-like"/>
    <property type="match status" value="1"/>
</dbReference>
<protein>
    <recommendedName>
        <fullName evidence="3">SelT/SelW/SelH family protein</fullName>
    </recommendedName>
</protein>
<evidence type="ECO:0000313" key="2">
    <source>
        <dbReference type="EMBL" id="SUZ51163.1"/>
    </source>
</evidence>
<keyword evidence="1" id="KW-0676">Redox-active center</keyword>
<evidence type="ECO:0008006" key="3">
    <source>
        <dbReference type="Google" id="ProtNLM"/>
    </source>
</evidence>
<sequence length="53" mass="5926">MATELKESFAVDSELLSGERGDFEVVVDGKIVFSKKKLARFPEPGEVTKIIRK</sequence>
<dbReference type="NCBIfam" id="TIGR02174">
    <property type="entry name" value="CXXU_selWTH"/>
    <property type="match status" value="1"/>
</dbReference>
<dbReference type="InterPro" id="IPR036249">
    <property type="entry name" value="Thioredoxin-like_sf"/>
</dbReference>
<dbReference type="AlphaFoldDB" id="A0A381NC75"/>
<organism evidence="2">
    <name type="scientific">marine metagenome</name>
    <dbReference type="NCBI Taxonomy" id="408172"/>
    <lineage>
        <taxon>unclassified sequences</taxon>
        <taxon>metagenomes</taxon>
        <taxon>ecological metagenomes</taxon>
    </lineage>
</organism>
<name>A0A381NC75_9ZZZZ</name>
<dbReference type="Gene3D" id="3.40.30.10">
    <property type="entry name" value="Glutaredoxin"/>
    <property type="match status" value="1"/>
</dbReference>
<gene>
    <name evidence="2" type="ORF">METZ01_LOCUS4017</name>
</gene>
<dbReference type="Pfam" id="PF10262">
    <property type="entry name" value="Rdx"/>
    <property type="match status" value="1"/>
</dbReference>
<dbReference type="EMBL" id="UINC01000209">
    <property type="protein sequence ID" value="SUZ51163.1"/>
    <property type="molecule type" value="Genomic_DNA"/>
</dbReference>
<evidence type="ECO:0000256" key="1">
    <source>
        <dbReference type="ARBA" id="ARBA00023284"/>
    </source>
</evidence>
<proteinExistence type="predicted"/>
<accession>A0A381NC75</accession>
<dbReference type="InterPro" id="IPR011893">
    <property type="entry name" value="Selenoprotein_Rdx-typ"/>
</dbReference>
<reference evidence="2" key="1">
    <citation type="submission" date="2018-05" db="EMBL/GenBank/DDBJ databases">
        <authorList>
            <person name="Lanie J.A."/>
            <person name="Ng W.-L."/>
            <person name="Kazmierczak K.M."/>
            <person name="Andrzejewski T.M."/>
            <person name="Davidsen T.M."/>
            <person name="Wayne K.J."/>
            <person name="Tettelin H."/>
            <person name="Glass J.I."/>
            <person name="Rusch D."/>
            <person name="Podicherti R."/>
            <person name="Tsui H.-C.T."/>
            <person name="Winkler M.E."/>
        </authorList>
    </citation>
    <scope>NUCLEOTIDE SEQUENCE</scope>
</reference>